<feature type="non-terminal residue" evidence="2">
    <location>
        <position position="259"/>
    </location>
</feature>
<dbReference type="EMBL" id="MU156285">
    <property type="protein sequence ID" value="KAF9470113.1"/>
    <property type="molecule type" value="Genomic_DNA"/>
</dbReference>
<organism evidence="2 3">
    <name type="scientific">Pholiota conissans</name>
    <dbReference type="NCBI Taxonomy" id="109636"/>
    <lineage>
        <taxon>Eukaryota</taxon>
        <taxon>Fungi</taxon>
        <taxon>Dikarya</taxon>
        <taxon>Basidiomycota</taxon>
        <taxon>Agaricomycotina</taxon>
        <taxon>Agaricomycetes</taxon>
        <taxon>Agaricomycetidae</taxon>
        <taxon>Agaricales</taxon>
        <taxon>Agaricineae</taxon>
        <taxon>Strophariaceae</taxon>
        <taxon>Pholiota</taxon>
    </lineage>
</organism>
<reference evidence="2" key="1">
    <citation type="submission" date="2020-11" db="EMBL/GenBank/DDBJ databases">
        <authorList>
            <consortium name="DOE Joint Genome Institute"/>
            <person name="Ahrendt S."/>
            <person name="Riley R."/>
            <person name="Andreopoulos W."/>
            <person name="Labutti K."/>
            <person name="Pangilinan J."/>
            <person name="Ruiz-Duenas F.J."/>
            <person name="Barrasa J.M."/>
            <person name="Sanchez-Garcia M."/>
            <person name="Camarero S."/>
            <person name="Miyauchi S."/>
            <person name="Serrano A."/>
            <person name="Linde D."/>
            <person name="Babiker R."/>
            <person name="Drula E."/>
            <person name="Ayuso-Fernandez I."/>
            <person name="Pacheco R."/>
            <person name="Padilla G."/>
            <person name="Ferreira P."/>
            <person name="Barriuso J."/>
            <person name="Kellner H."/>
            <person name="Castanera R."/>
            <person name="Alfaro M."/>
            <person name="Ramirez L."/>
            <person name="Pisabarro A.G."/>
            <person name="Kuo A."/>
            <person name="Tritt A."/>
            <person name="Lipzen A."/>
            <person name="He G."/>
            <person name="Yan M."/>
            <person name="Ng V."/>
            <person name="Cullen D."/>
            <person name="Martin F."/>
            <person name="Rosso M.-N."/>
            <person name="Henrissat B."/>
            <person name="Hibbett D."/>
            <person name="Martinez A.T."/>
            <person name="Grigoriev I.V."/>
        </authorList>
    </citation>
    <scope>NUCLEOTIDE SEQUENCE</scope>
    <source>
        <strain evidence="2">CIRM-BRFM 674</strain>
    </source>
</reference>
<evidence type="ECO:0000313" key="3">
    <source>
        <dbReference type="Proteomes" id="UP000807469"/>
    </source>
</evidence>
<sequence>DNPLQLWIPYIDTYVEEFLRLEGLGDSDTNTCPKYLCQSGLEPKYRCNDCQDHQICCADCMLSGHVAQPYHRIQMWNGSFFSHTDLKELGLKVQLGHPLGVPCTLPVAAYDNDFTVIDSDGVHQISLFFCGCQQALSHTVQLLRARLFPSTTIAPKSAATFRILETFQMLSFTSKVSAFEFYKAIERRANNTGCILIPPIVQDRYHVFLRIIREWRHVRMLKRAGRGHSASGVKGTSSGECAVLCPACPLPGINLPDNW</sequence>
<dbReference type="Pfam" id="PF18803">
    <property type="entry name" value="CxC2"/>
    <property type="match status" value="1"/>
</dbReference>
<evidence type="ECO:0000259" key="1">
    <source>
        <dbReference type="Pfam" id="PF18803"/>
    </source>
</evidence>
<keyword evidence="3" id="KW-1185">Reference proteome</keyword>
<gene>
    <name evidence="2" type="ORF">BDN70DRAFT_763808</name>
</gene>
<comment type="caution">
    <text evidence="2">The sequence shown here is derived from an EMBL/GenBank/DDBJ whole genome shotgun (WGS) entry which is preliminary data.</text>
</comment>
<evidence type="ECO:0000313" key="2">
    <source>
        <dbReference type="EMBL" id="KAF9470113.1"/>
    </source>
</evidence>
<dbReference type="Proteomes" id="UP000807469">
    <property type="component" value="Unassembled WGS sequence"/>
</dbReference>
<dbReference type="InterPro" id="IPR041457">
    <property type="entry name" value="CxC2_KDZ-assoc"/>
</dbReference>
<dbReference type="AlphaFoldDB" id="A0A9P5YJK1"/>
<feature type="domain" description="CxC2-like cysteine cluster KDZ transposase-associated" evidence="1">
    <location>
        <begin position="86"/>
        <end position="193"/>
    </location>
</feature>
<name>A0A9P5YJK1_9AGAR</name>
<protein>
    <recommendedName>
        <fullName evidence="1">CxC2-like cysteine cluster KDZ transposase-associated domain-containing protein</fullName>
    </recommendedName>
</protein>
<feature type="non-terminal residue" evidence="2">
    <location>
        <position position="1"/>
    </location>
</feature>
<proteinExistence type="predicted"/>
<dbReference type="OrthoDB" id="3235114at2759"/>
<accession>A0A9P5YJK1</accession>